<dbReference type="EMBL" id="SNRY01000704">
    <property type="protein sequence ID" value="KAA6337384.1"/>
    <property type="molecule type" value="Genomic_DNA"/>
</dbReference>
<gene>
    <name evidence="1" type="ORF">EZS27_014526</name>
</gene>
<proteinExistence type="predicted"/>
<sequence>MDMKHVDVGEFGEKEKRKRGCKLEKNPQKYRYMVRLNEAENKRFLSIYGQSGMKSMSHFIADCVLNKQNSNSE</sequence>
<evidence type="ECO:0000313" key="1">
    <source>
        <dbReference type="EMBL" id="KAA6337384.1"/>
    </source>
</evidence>
<dbReference type="AlphaFoldDB" id="A0A5J4RUB5"/>
<organism evidence="1">
    <name type="scientific">termite gut metagenome</name>
    <dbReference type="NCBI Taxonomy" id="433724"/>
    <lineage>
        <taxon>unclassified sequences</taxon>
        <taxon>metagenomes</taxon>
        <taxon>organismal metagenomes</taxon>
    </lineage>
</organism>
<name>A0A5J4RUB5_9ZZZZ</name>
<protein>
    <submittedName>
        <fullName evidence="1">Uncharacterized protein</fullName>
    </submittedName>
</protein>
<reference evidence="1" key="1">
    <citation type="submission" date="2019-03" db="EMBL/GenBank/DDBJ databases">
        <title>Single cell metagenomics reveals metabolic interactions within the superorganism composed of flagellate Streblomastix strix and complex community of Bacteroidetes bacteria on its surface.</title>
        <authorList>
            <person name="Treitli S.C."/>
            <person name="Kolisko M."/>
            <person name="Husnik F."/>
            <person name="Keeling P."/>
            <person name="Hampl V."/>
        </authorList>
    </citation>
    <scope>NUCLEOTIDE SEQUENCE</scope>
    <source>
        <strain evidence="1">STM</strain>
    </source>
</reference>
<accession>A0A5J4RUB5</accession>
<dbReference type="Pfam" id="PF19514">
    <property type="entry name" value="MobC_2"/>
    <property type="match status" value="1"/>
</dbReference>
<comment type="caution">
    <text evidence="1">The sequence shown here is derived from an EMBL/GenBank/DDBJ whole genome shotgun (WGS) entry which is preliminary data.</text>
</comment>
<dbReference type="InterPro" id="IPR045788">
    <property type="entry name" value="MobC_2"/>
</dbReference>